<keyword evidence="1" id="KW-0812">Transmembrane</keyword>
<evidence type="ECO:0000256" key="1">
    <source>
        <dbReference type="SAM" id="Phobius"/>
    </source>
</evidence>
<dbReference type="InterPro" id="IPR037185">
    <property type="entry name" value="EmrE-like"/>
</dbReference>
<comment type="caution">
    <text evidence="3">The sequence shown here is derived from an EMBL/GenBank/DDBJ whole genome shotgun (WGS) entry which is preliminary data.</text>
</comment>
<reference evidence="3" key="2">
    <citation type="journal article" date="2021" name="PeerJ">
        <title>Extensive microbial diversity within the chicken gut microbiome revealed by metagenomics and culture.</title>
        <authorList>
            <person name="Gilroy R."/>
            <person name="Ravi A."/>
            <person name="Getino M."/>
            <person name="Pursley I."/>
            <person name="Horton D.L."/>
            <person name="Alikhan N.F."/>
            <person name="Baker D."/>
            <person name="Gharbi K."/>
            <person name="Hall N."/>
            <person name="Watson M."/>
            <person name="Adriaenssens E.M."/>
            <person name="Foster-Nyarko E."/>
            <person name="Jarju S."/>
            <person name="Secka A."/>
            <person name="Antonio M."/>
            <person name="Oren A."/>
            <person name="Chaudhuri R.R."/>
            <person name="La Ragione R."/>
            <person name="Hildebrand F."/>
            <person name="Pallen M.J."/>
        </authorList>
    </citation>
    <scope>NUCLEOTIDE SEQUENCE</scope>
    <source>
        <strain evidence="3">G3-8215</strain>
    </source>
</reference>
<organism evidence="3 4">
    <name type="scientific">Candidatus Cryptobacteroides avicola</name>
    <dbReference type="NCBI Taxonomy" id="2840757"/>
    <lineage>
        <taxon>Bacteria</taxon>
        <taxon>Pseudomonadati</taxon>
        <taxon>Bacteroidota</taxon>
        <taxon>Bacteroidia</taxon>
        <taxon>Bacteroidales</taxon>
        <taxon>Candidatus Cryptobacteroides</taxon>
    </lineage>
</organism>
<feature type="transmembrane region" description="Helical" evidence="1">
    <location>
        <begin position="262"/>
        <end position="285"/>
    </location>
</feature>
<dbReference type="PANTHER" id="PTHR22911">
    <property type="entry name" value="ACYL-MALONYL CONDENSING ENZYME-RELATED"/>
    <property type="match status" value="1"/>
</dbReference>
<feature type="domain" description="EamA" evidence="2">
    <location>
        <begin position="2"/>
        <end position="157"/>
    </location>
</feature>
<feature type="domain" description="EamA" evidence="2">
    <location>
        <begin position="171"/>
        <end position="308"/>
    </location>
</feature>
<dbReference type="SUPFAM" id="SSF103481">
    <property type="entry name" value="Multidrug resistance efflux transporter EmrE"/>
    <property type="match status" value="2"/>
</dbReference>
<dbReference type="GO" id="GO:0016020">
    <property type="term" value="C:membrane"/>
    <property type="evidence" value="ECO:0007669"/>
    <property type="project" value="InterPro"/>
</dbReference>
<feature type="transmembrane region" description="Helical" evidence="1">
    <location>
        <begin position="83"/>
        <end position="105"/>
    </location>
</feature>
<dbReference type="InterPro" id="IPR000620">
    <property type="entry name" value="EamA_dom"/>
</dbReference>
<feature type="transmembrane region" description="Helical" evidence="1">
    <location>
        <begin position="294"/>
        <end position="311"/>
    </location>
</feature>
<dbReference type="AlphaFoldDB" id="A0A940DQP6"/>
<proteinExistence type="predicted"/>
<reference evidence="3" key="1">
    <citation type="submission" date="2020-10" db="EMBL/GenBank/DDBJ databases">
        <authorList>
            <person name="Gilroy R."/>
        </authorList>
    </citation>
    <scope>NUCLEOTIDE SEQUENCE</scope>
    <source>
        <strain evidence="3">G3-8215</strain>
    </source>
</reference>
<dbReference type="PANTHER" id="PTHR22911:SF137">
    <property type="entry name" value="SOLUTE CARRIER FAMILY 35 MEMBER G2-RELATED"/>
    <property type="match status" value="1"/>
</dbReference>
<feature type="transmembrane region" description="Helical" evidence="1">
    <location>
        <begin position="112"/>
        <end position="134"/>
    </location>
</feature>
<feature type="transmembrane region" description="Helical" evidence="1">
    <location>
        <begin position="204"/>
        <end position="224"/>
    </location>
</feature>
<evidence type="ECO:0000313" key="4">
    <source>
        <dbReference type="Proteomes" id="UP000725002"/>
    </source>
</evidence>
<keyword evidence="1" id="KW-0472">Membrane</keyword>
<dbReference type="EMBL" id="JADILV010000031">
    <property type="protein sequence ID" value="MBO8483357.1"/>
    <property type="molecule type" value="Genomic_DNA"/>
</dbReference>
<dbReference type="Proteomes" id="UP000725002">
    <property type="component" value="Unassembled WGS sequence"/>
</dbReference>
<evidence type="ECO:0000313" key="3">
    <source>
        <dbReference type="EMBL" id="MBO8483357.1"/>
    </source>
</evidence>
<protein>
    <submittedName>
        <fullName evidence="3">EamA family transporter</fullName>
    </submittedName>
</protein>
<sequence length="312" mass="34886">MWLLLAFISAALLGLYDTSKKTALKDNAVLPVLFLNTLFTTLIFSPFILDGVLGTGWFTGTFLDNDPFAGHPETSGARNHSLLHAHLLIVIKSVIVLSSWVFGYFGMKHLPLTIVGPINATRPVLVLIGALLIFGERLNAYQWTGVLLSLVSIFLLSRSSKKEHVDFRHDKWIWCIAAAAIIGAVSGLYDKYILGQLGPMFVQSWYNLYQLVMMGTVCIVLWYPNRRKTTPFRWSWAIPLISIFLSLADFVYFTALNQPDSMISVVSLIRRGSVVVSFACGVLIFHEKNLKAKAMDLLLIILGMIFIWIGSK</sequence>
<feature type="transmembrane region" description="Helical" evidence="1">
    <location>
        <begin position="172"/>
        <end position="189"/>
    </location>
</feature>
<dbReference type="Gene3D" id="1.10.3730.20">
    <property type="match status" value="1"/>
</dbReference>
<accession>A0A940DQP6</accession>
<dbReference type="Pfam" id="PF00892">
    <property type="entry name" value="EamA"/>
    <property type="match status" value="2"/>
</dbReference>
<keyword evidence="1" id="KW-1133">Transmembrane helix</keyword>
<feature type="transmembrane region" description="Helical" evidence="1">
    <location>
        <begin position="140"/>
        <end position="160"/>
    </location>
</feature>
<gene>
    <name evidence="3" type="ORF">IAB75_04510</name>
</gene>
<evidence type="ECO:0000259" key="2">
    <source>
        <dbReference type="Pfam" id="PF00892"/>
    </source>
</evidence>
<feature type="transmembrane region" description="Helical" evidence="1">
    <location>
        <begin position="236"/>
        <end position="256"/>
    </location>
</feature>
<name>A0A940DQP6_9BACT</name>